<evidence type="ECO:0000313" key="4">
    <source>
        <dbReference type="EMBL" id="CAB5228842.1"/>
    </source>
</evidence>
<proteinExistence type="predicted"/>
<gene>
    <name evidence="1" type="ORF">UFOVP1013_37</name>
    <name evidence="2" type="ORF">UFOVP1364_54</name>
    <name evidence="3" type="ORF">UFOVP1462_37</name>
    <name evidence="4" type="ORF">UFOVP1550_46</name>
</gene>
<reference evidence="1" key="1">
    <citation type="submission" date="2020-05" db="EMBL/GenBank/DDBJ databases">
        <authorList>
            <person name="Chiriac C."/>
            <person name="Salcher M."/>
            <person name="Ghai R."/>
            <person name="Kavagutti S V."/>
        </authorList>
    </citation>
    <scope>NUCLEOTIDE SEQUENCE</scope>
</reference>
<dbReference type="EMBL" id="LR797313">
    <property type="protein sequence ID" value="CAB4202977.1"/>
    <property type="molecule type" value="Genomic_DNA"/>
</dbReference>
<dbReference type="EMBL" id="LR798392">
    <property type="protein sequence ID" value="CAB5228842.1"/>
    <property type="molecule type" value="Genomic_DNA"/>
</dbReference>
<evidence type="ECO:0000313" key="2">
    <source>
        <dbReference type="EMBL" id="CAB4202977.1"/>
    </source>
</evidence>
<organism evidence="1">
    <name type="scientific">uncultured Caudovirales phage</name>
    <dbReference type="NCBI Taxonomy" id="2100421"/>
    <lineage>
        <taxon>Viruses</taxon>
        <taxon>Duplodnaviria</taxon>
        <taxon>Heunggongvirae</taxon>
        <taxon>Uroviricota</taxon>
        <taxon>Caudoviricetes</taxon>
        <taxon>Peduoviridae</taxon>
        <taxon>Maltschvirus</taxon>
        <taxon>Maltschvirus maltsch</taxon>
    </lineage>
</organism>
<dbReference type="EMBL" id="LR797410">
    <property type="protein sequence ID" value="CAB4214421.1"/>
    <property type="molecule type" value="Genomic_DNA"/>
</dbReference>
<evidence type="ECO:0000313" key="1">
    <source>
        <dbReference type="EMBL" id="CAB4178138.1"/>
    </source>
</evidence>
<dbReference type="EMBL" id="LR796960">
    <property type="protein sequence ID" value="CAB4178138.1"/>
    <property type="molecule type" value="Genomic_DNA"/>
</dbReference>
<accession>A0A6J5Q9H0</accession>
<sequence length="136" mass="14179">MARIVLTNAYVTINAVNLSDHIASVTLSTTEDIIETTAFGSTARTRVAGLLDNSITLEFHQDYAATNVEATIYPLIGAASTAVVVKPNGSTTSSTNPSYTFNALVSEWTPLNGAVGELATASVTWSIDGAITKALV</sequence>
<name>A0A6J5Q9H0_9CAUD</name>
<evidence type="ECO:0000313" key="3">
    <source>
        <dbReference type="EMBL" id="CAB4214421.1"/>
    </source>
</evidence>
<protein>
    <submittedName>
        <fullName evidence="1">Uncharacterized protein</fullName>
    </submittedName>
</protein>